<evidence type="ECO:0000313" key="2">
    <source>
        <dbReference type="EMBL" id="GGC02166.1"/>
    </source>
</evidence>
<dbReference type="SUPFAM" id="SSF53335">
    <property type="entry name" value="S-adenosyl-L-methionine-dependent methyltransferases"/>
    <property type="match status" value="1"/>
</dbReference>
<feature type="domain" description="Methyltransferase type 11" evidence="1">
    <location>
        <begin position="70"/>
        <end position="160"/>
    </location>
</feature>
<evidence type="ECO:0000313" key="3">
    <source>
        <dbReference type="Proteomes" id="UP000645462"/>
    </source>
</evidence>
<reference evidence="3" key="1">
    <citation type="journal article" date="2019" name="Int. J. Syst. Evol. Microbiol.">
        <title>The Global Catalogue of Microorganisms (GCM) 10K type strain sequencing project: providing services to taxonomists for standard genome sequencing and annotation.</title>
        <authorList>
            <consortium name="The Broad Institute Genomics Platform"/>
            <consortium name="The Broad Institute Genome Sequencing Center for Infectious Disease"/>
            <person name="Wu L."/>
            <person name="Ma J."/>
        </authorList>
    </citation>
    <scope>NUCLEOTIDE SEQUENCE [LARGE SCALE GENOMIC DNA]</scope>
    <source>
        <strain evidence="3">CGMCC 1.12478</strain>
    </source>
</reference>
<dbReference type="EMBL" id="BMFC01000003">
    <property type="protein sequence ID" value="GGC02166.1"/>
    <property type="molecule type" value="Genomic_DNA"/>
</dbReference>
<dbReference type="PANTHER" id="PTHR43591:SF110">
    <property type="entry name" value="RHODANESE DOMAIN-CONTAINING PROTEIN"/>
    <property type="match status" value="1"/>
</dbReference>
<name>A0ABQ1KKE1_9RHOB</name>
<accession>A0ABQ1KKE1</accession>
<dbReference type="PANTHER" id="PTHR43591">
    <property type="entry name" value="METHYLTRANSFERASE"/>
    <property type="match status" value="1"/>
</dbReference>
<dbReference type="GO" id="GO:0008168">
    <property type="term" value="F:methyltransferase activity"/>
    <property type="evidence" value="ECO:0007669"/>
    <property type="project" value="UniProtKB-KW"/>
</dbReference>
<organism evidence="2 3">
    <name type="scientific">Marivita lacus</name>
    <dbReference type="NCBI Taxonomy" id="1323742"/>
    <lineage>
        <taxon>Bacteria</taxon>
        <taxon>Pseudomonadati</taxon>
        <taxon>Pseudomonadota</taxon>
        <taxon>Alphaproteobacteria</taxon>
        <taxon>Rhodobacterales</taxon>
        <taxon>Roseobacteraceae</taxon>
        <taxon>Marivita</taxon>
    </lineage>
</organism>
<dbReference type="GO" id="GO:0032259">
    <property type="term" value="P:methylation"/>
    <property type="evidence" value="ECO:0007669"/>
    <property type="project" value="UniProtKB-KW"/>
</dbReference>
<keyword evidence="2" id="KW-0489">Methyltransferase</keyword>
<dbReference type="Gene3D" id="3.40.50.150">
    <property type="entry name" value="Vaccinia Virus protein VP39"/>
    <property type="match status" value="1"/>
</dbReference>
<evidence type="ECO:0000259" key="1">
    <source>
        <dbReference type="Pfam" id="PF08241"/>
    </source>
</evidence>
<dbReference type="CDD" id="cd02440">
    <property type="entry name" value="AdoMet_MTases"/>
    <property type="match status" value="1"/>
</dbReference>
<dbReference type="Proteomes" id="UP000645462">
    <property type="component" value="Unassembled WGS sequence"/>
</dbReference>
<comment type="caution">
    <text evidence="2">The sequence shown here is derived from an EMBL/GenBank/DDBJ whole genome shotgun (WGS) entry which is preliminary data.</text>
</comment>
<protein>
    <submittedName>
        <fullName evidence="2">Methyltransferase type 11</fullName>
    </submittedName>
</protein>
<proteinExistence type="predicted"/>
<dbReference type="InterPro" id="IPR029063">
    <property type="entry name" value="SAM-dependent_MTases_sf"/>
</dbReference>
<dbReference type="Pfam" id="PF08241">
    <property type="entry name" value="Methyltransf_11"/>
    <property type="match status" value="1"/>
</dbReference>
<sequence length="216" mass="23613">MQGHRMLETIMTDYDLDHVYTIDGAADAKALYDNWAATYDSSFGEGHGYIAPREIAGLFAARADRSDPILDIGAGTGLVTEHLPGFIVDGIDISEGMLAQAEAKGLYRNRILADLTQRLPMEDASYDGFVSCGTFTHGHVGPEVFPELMRVARPGALFVCGVIAPVYDGVGFGSRLAQMVAHRQITPVMFHDIPIYENADHAHAQDRGLVMEFRKL</sequence>
<gene>
    <name evidence="2" type="ORF">GCM10011363_18420</name>
</gene>
<dbReference type="InterPro" id="IPR013216">
    <property type="entry name" value="Methyltransf_11"/>
</dbReference>
<keyword evidence="2" id="KW-0808">Transferase</keyword>
<keyword evidence="3" id="KW-1185">Reference proteome</keyword>